<organism evidence="4 5">
    <name type="scientific">Kineococcus glutinatus</name>
    <dbReference type="NCBI Taxonomy" id="1070872"/>
    <lineage>
        <taxon>Bacteria</taxon>
        <taxon>Bacillati</taxon>
        <taxon>Actinomycetota</taxon>
        <taxon>Actinomycetes</taxon>
        <taxon>Kineosporiales</taxon>
        <taxon>Kineosporiaceae</taxon>
        <taxon>Kineococcus</taxon>
    </lineage>
</organism>
<evidence type="ECO:0008006" key="6">
    <source>
        <dbReference type="Google" id="ProtNLM"/>
    </source>
</evidence>
<feature type="region of interest" description="Disordered" evidence="1">
    <location>
        <begin position="30"/>
        <end position="62"/>
    </location>
</feature>
<accession>A0ABP9HZK4</accession>
<proteinExistence type="predicted"/>
<evidence type="ECO:0000313" key="4">
    <source>
        <dbReference type="EMBL" id="GAA4982396.1"/>
    </source>
</evidence>
<feature type="transmembrane region" description="Helical" evidence="2">
    <location>
        <begin position="77"/>
        <end position="97"/>
    </location>
</feature>
<comment type="caution">
    <text evidence="4">The sequence shown here is derived from an EMBL/GenBank/DDBJ whole genome shotgun (WGS) entry which is preliminary data.</text>
</comment>
<keyword evidence="5" id="KW-1185">Reference proteome</keyword>
<evidence type="ECO:0000256" key="2">
    <source>
        <dbReference type="SAM" id="Phobius"/>
    </source>
</evidence>
<reference evidence="5" key="1">
    <citation type="journal article" date="2019" name="Int. J. Syst. Evol. Microbiol.">
        <title>The Global Catalogue of Microorganisms (GCM) 10K type strain sequencing project: providing services to taxonomists for standard genome sequencing and annotation.</title>
        <authorList>
            <consortium name="The Broad Institute Genomics Platform"/>
            <consortium name="The Broad Institute Genome Sequencing Center for Infectious Disease"/>
            <person name="Wu L."/>
            <person name="Ma J."/>
        </authorList>
    </citation>
    <scope>NUCLEOTIDE SEQUENCE [LARGE SCALE GENOMIC DNA]</scope>
    <source>
        <strain evidence="5">JCM 18126</strain>
    </source>
</reference>
<dbReference type="Proteomes" id="UP001501195">
    <property type="component" value="Unassembled WGS sequence"/>
</dbReference>
<gene>
    <name evidence="4" type="ORF">GCM10023225_22800</name>
</gene>
<evidence type="ECO:0000256" key="3">
    <source>
        <dbReference type="SAM" id="SignalP"/>
    </source>
</evidence>
<keyword evidence="2" id="KW-0812">Transmembrane</keyword>
<dbReference type="EMBL" id="BAABIL010000336">
    <property type="protein sequence ID" value="GAA4982396.1"/>
    <property type="molecule type" value="Genomic_DNA"/>
</dbReference>
<keyword evidence="2" id="KW-0472">Membrane</keyword>
<feature type="chain" id="PRO_5047280464" description="LPXTG-motif cell wall-anchored protein" evidence="3">
    <location>
        <begin position="22"/>
        <end position="106"/>
    </location>
</feature>
<evidence type="ECO:0000256" key="1">
    <source>
        <dbReference type="SAM" id="MobiDB-lite"/>
    </source>
</evidence>
<keyword evidence="2" id="KW-1133">Transmembrane helix</keyword>
<sequence>MRSASAARLVAVGILSTVAVAGPALTASAVDYAPSTPTPSASTLPPSPAPSVSTTPPRTAAAVASSGEELAYTGADVLPWATAGAVLVAGGAALVVAGRRRPAREH</sequence>
<protein>
    <recommendedName>
        <fullName evidence="6">LPXTG-motif cell wall-anchored protein</fullName>
    </recommendedName>
</protein>
<keyword evidence="3" id="KW-0732">Signal</keyword>
<name>A0ABP9HZK4_9ACTN</name>
<feature type="signal peptide" evidence="3">
    <location>
        <begin position="1"/>
        <end position="21"/>
    </location>
</feature>
<feature type="compositionally biased region" description="Low complexity" evidence="1">
    <location>
        <begin position="33"/>
        <end position="62"/>
    </location>
</feature>
<evidence type="ECO:0000313" key="5">
    <source>
        <dbReference type="Proteomes" id="UP001501195"/>
    </source>
</evidence>